<dbReference type="InterPro" id="IPR052162">
    <property type="entry name" value="Sensor_kinase/Photoreceptor"/>
</dbReference>
<feature type="domain" description="PAS" evidence="15">
    <location>
        <begin position="691"/>
        <end position="745"/>
    </location>
</feature>
<evidence type="ECO:0000256" key="2">
    <source>
        <dbReference type="ARBA" id="ARBA00004429"/>
    </source>
</evidence>
<evidence type="ECO:0000256" key="4">
    <source>
        <dbReference type="ARBA" id="ARBA00022475"/>
    </source>
</evidence>
<dbReference type="PROSITE" id="PS50113">
    <property type="entry name" value="PAC"/>
    <property type="match status" value="8"/>
</dbReference>
<keyword evidence="7" id="KW-0808">Transferase</keyword>
<feature type="domain" description="PAS" evidence="15">
    <location>
        <begin position="1070"/>
        <end position="1129"/>
    </location>
</feature>
<feature type="domain" description="PAS" evidence="15">
    <location>
        <begin position="944"/>
        <end position="990"/>
    </location>
</feature>
<dbReference type="eggNOG" id="COG3920">
    <property type="taxonomic scope" value="Bacteria"/>
</dbReference>
<dbReference type="PANTHER" id="PTHR43304:SF1">
    <property type="entry name" value="PAC DOMAIN-CONTAINING PROTEIN"/>
    <property type="match status" value="1"/>
</dbReference>
<dbReference type="SMART" id="SM01079">
    <property type="entry name" value="CHASE"/>
    <property type="match status" value="1"/>
</dbReference>
<dbReference type="Pfam" id="PF07568">
    <property type="entry name" value="HisKA_2"/>
    <property type="match status" value="1"/>
</dbReference>
<dbReference type="GO" id="GO:0004673">
    <property type="term" value="F:protein histidine kinase activity"/>
    <property type="evidence" value="ECO:0007669"/>
    <property type="project" value="UniProtKB-EC"/>
</dbReference>
<evidence type="ECO:0000256" key="5">
    <source>
        <dbReference type="ARBA" id="ARBA00022519"/>
    </source>
</evidence>
<keyword evidence="12" id="KW-1133">Transmembrane helix</keyword>
<feature type="domain" description="PAS" evidence="15">
    <location>
        <begin position="1335"/>
        <end position="1408"/>
    </location>
</feature>
<feature type="domain" description="PAC" evidence="16">
    <location>
        <begin position="380"/>
        <end position="432"/>
    </location>
</feature>
<feature type="domain" description="PAS" evidence="15">
    <location>
        <begin position="1192"/>
        <end position="1262"/>
    </location>
</feature>
<organism evidence="18">
    <name type="scientific">Cyanothece sp. (strain PCC 7425 / ATCC 29141)</name>
    <dbReference type="NCBI Taxonomy" id="395961"/>
    <lineage>
        <taxon>Bacteria</taxon>
        <taxon>Bacillati</taxon>
        <taxon>Cyanobacteriota</taxon>
        <taxon>Cyanophyceae</taxon>
        <taxon>Gomontiellales</taxon>
        <taxon>Cyanothecaceae</taxon>
        <taxon>Cyanothece</taxon>
    </lineage>
</organism>
<dbReference type="InterPro" id="IPR001610">
    <property type="entry name" value="PAC"/>
</dbReference>
<dbReference type="SUPFAM" id="SSF55785">
    <property type="entry name" value="PYP-like sensor domain (PAS domain)"/>
    <property type="match status" value="9"/>
</dbReference>
<evidence type="ECO:0000256" key="13">
    <source>
        <dbReference type="ARBA" id="ARBA00023136"/>
    </source>
</evidence>
<dbReference type="InterPro" id="IPR000700">
    <property type="entry name" value="PAS-assoc_C"/>
</dbReference>
<dbReference type="InterPro" id="IPR035965">
    <property type="entry name" value="PAS-like_dom_sf"/>
</dbReference>
<dbReference type="InterPro" id="IPR036890">
    <property type="entry name" value="HATPase_C_sf"/>
</dbReference>
<feature type="domain" description="PAC" evidence="16">
    <location>
        <begin position="891"/>
        <end position="943"/>
    </location>
</feature>
<feature type="domain" description="CHASE" evidence="17">
    <location>
        <begin position="89"/>
        <end position="183"/>
    </location>
</feature>
<evidence type="ECO:0000256" key="7">
    <source>
        <dbReference type="ARBA" id="ARBA00022679"/>
    </source>
</evidence>
<evidence type="ECO:0000256" key="12">
    <source>
        <dbReference type="ARBA" id="ARBA00022989"/>
    </source>
</evidence>
<dbReference type="Pfam" id="PF13426">
    <property type="entry name" value="PAS_9"/>
    <property type="match status" value="2"/>
</dbReference>
<reference evidence="18" key="1">
    <citation type="submission" date="2009-01" db="EMBL/GenBank/DDBJ databases">
        <title>Complete sequence of chromosome Cyanothece sp. PCC 7425.</title>
        <authorList>
            <consortium name="US DOE Joint Genome Institute"/>
            <person name="Lucas S."/>
            <person name="Copeland A."/>
            <person name="Lapidus A."/>
            <person name="Glavina del Rio T."/>
            <person name="Dalin E."/>
            <person name="Tice H."/>
            <person name="Bruce D."/>
            <person name="Goodwin L."/>
            <person name="Pitluck S."/>
            <person name="Sims D."/>
            <person name="Meineke L."/>
            <person name="Brettin T."/>
            <person name="Detter J.C."/>
            <person name="Han C."/>
            <person name="Larimer F."/>
            <person name="Land M."/>
            <person name="Hauser L."/>
            <person name="Kyrpides N."/>
            <person name="Ovchinnikova G."/>
            <person name="Liberton M."/>
            <person name="Stoeckel J."/>
            <person name="Banerjee A."/>
            <person name="Singh A."/>
            <person name="Page L."/>
            <person name="Sato H."/>
            <person name="Zhao L."/>
            <person name="Sherman L."/>
            <person name="Pakrasi H."/>
            <person name="Richardson P."/>
        </authorList>
    </citation>
    <scope>NUCLEOTIDE SEQUENCE</scope>
    <source>
        <strain evidence="18">PCC 7425</strain>
    </source>
</reference>
<evidence type="ECO:0000256" key="10">
    <source>
        <dbReference type="ARBA" id="ARBA00022741"/>
    </source>
</evidence>
<feature type="domain" description="PAC" evidence="16">
    <location>
        <begin position="1410"/>
        <end position="1462"/>
    </location>
</feature>
<comment type="subcellular location">
    <subcellularLocation>
        <location evidence="2">Cell inner membrane</location>
        <topology evidence="2">Multi-pass membrane protein</topology>
    </subcellularLocation>
</comment>
<keyword evidence="6" id="KW-0597">Phosphoprotein</keyword>
<keyword evidence="13" id="KW-0472">Membrane</keyword>
<dbReference type="OrthoDB" id="432643at2"/>
<keyword evidence="10" id="KW-0547">Nucleotide-binding</keyword>
<feature type="domain" description="PAC" evidence="16">
    <location>
        <begin position="763"/>
        <end position="815"/>
    </location>
</feature>
<dbReference type="InterPro" id="IPR005467">
    <property type="entry name" value="His_kinase_dom"/>
</dbReference>
<dbReference type="InterPro" id="IPR006189">
    <property type="entry name" value="CHASE_dom"/>
</dbReference>
<dbReference type="HOGENOM" id="CLU_000445_114_18_3"/>
<gene>
    <name evidence="18" type="ordered locus">Cyan7425_2234</name>
</gene>
<evidence type="ECO:0000256" key="6">
    <source>
        <dbReference type="ARBA" id="ARBA00022553"/>
    </source>
</evidence>
<dbReference type="Pfam" id="PF02518">
    <property type="entry name" value="HATPase_c"/>
    <property type="match status" value="1"/>
</dbReference>
<dbReference type="eggNOG" id="COG2202">
    <property type="taxonomic scope" value="Bacteria"/>
</dbReference>
<feature type="domain" description="PAS" evidence="15">
    <location>
        <begin position="816"/>
        <end position="888"/>
    </location>
</feature>
<evidence type="ECO:0000256" key="8">
    <source>
        <dbReference type="ARBA" id="ARBA00022692"/>
    </source>
</evidence>
<dbReference type="eggNOG" id="COG2205">
    <property type="taxonomic scope" value="Bacteria"/>
</dbReference>
<dbReference type="PROSITE" id="PS50839">
    <property type="entry name" value="CHASE"/>
    <property type="match status" value="1"/>
</dbReference>
<dbReference type="Pfam" id="PF08447">
    <property type="entry name" value="PAS_3"/>
    <property type="match status" value="4"/>
</dbReference>
<comment type="catalytic activity">
    <reaction evidence="1">
        <text>ATP + protein L-histidine = ADP + protein N-phospho-L-histidine.</text>
        <dbReference type="EC" id="2.7.13.3"/>
    </reaction>
</comment>
<dbReference type="eggNOG" id="COG3452">
    <property type="taxonomic scope" value="Bacteria"/>
</dbReference>
<dbReference type="EC" id="2.7.13.3" evidence="3"/>
<dbReference type="PROSITE" id="PS50112">
    <property type="entry name" value="PAS"/>
    <property type="match status" value="8"/>
</dbReference>
<dbReference type="PANTHER" id="PTHR43304">
    <property type="entry name" value="PHYTOCHROME-LIKE PROTEIN CPH1"/>
    <property type="match status" value="1"/>
</dbReference>
<dbReference type="FunFam" id="2.10.70.100:FF:000001">
    <property type="entry name" value="Sensory transduction histidine kinase"/>
    <property type="match status" value="1"/>
</dbReference>
<feature type="domain" description="PAS" evidence="15">
    <location>
        <begin position="305"/>
        <end position="377"/>
    </location>
</feature>
<dbReference type="Pfam" id="PF00989">
    <property type="entry name" value="PAS"/>
    <property type="match status" value="2"/>
</dbReference>
<evidence type="ECO:0000256" key="9">
    <source>
        <dbReference type="ARBA" id="ARBA00022737"/>
    </source>
</evidence>
<dbReference type="InterPro" id="IPR011495">
    <property type="entry name" value="Sig_transdc_His_kin_sub2_dim/P"/>
</dbReference>
<sequence length="1676" mass="190917">MLGLFASLAVLGLWHQLLVEEQLHLQKLVRREAEALEVELNRELSSRILALERMGNRWQAGGGTAETLWRADAINYVKYYGYQAIEWVDPSFQVHWVVPQQGNEVAQNLNLGREPRRQLTLSIARDLNQTLLTRTLSLAQGGKGFFAAVPLYLKVPGSVPATDRFDGFLVGVFRIQTLFDSILHVSPRYRVQIYDRGQLIYSQGKPSTAMQPQIGVVQAYGADWQVQVFPTPQLLGEERSLLPTVVLGGGLAGVWALALLVYLGQRSARQTQRVREINQHLQAEIAQRQQIEIELRQSEAFNRNLSERLELAVQSAQIGIWDWDIVNDRLIWSERMYQLYGVEPATCLGKHRIWKKSLHPDDVEKVTAALELALHGERLFDPEFRVVHPDGQVRFIKAHAIVQRDPQSKPLRMIGVNFDITERKQAEVALQQSESTLRSFFDSAAMMMGVVALYEQDILHISDNQTTATFFGLTPETMQDRFASELGVPPAHLQQWINFYREAERAQAPIRFEYWHETSDGQHCLAASVCPIPDRSSPYPRFSYIVEDITERKQAETATARLAAIVGSSQDAIIGTSLEGTITSWNAGAEKIFGYTADEMVGQPVTQLIPESYLEEDRQVLQRIRCGERVKNYDTKRRRKDGSLVDLSISLSPVVDYQGNLIGAAKIARDISDKVRLDAERKRAEQFLQQSEAKYRRIIQTAYEGIWMIDAENLTSFVNPRMADLLGYGVAEMIGQPLSAFMTEDNWLFAQDQLRNRRQGVSEHHEFQFQRKDGTPLCGLVSANPITDEAGHYAGAVAMVTDITDRKAAEEKLRKNEAALAEAQRMVHLGNWELDIATRKITWSDELFRMFGFDPHNPEPAYAEHFNYIHPDDRQLLQQRLERAMSEGIPYEIELRWLKTDGSIGYMEARGEAKYNPQGQIEKLFGTALDITERKVAELALAASQQRYQNLVENSPDIIERFDLQLRHLYVSPILTKITGLPPEAFSGKTCRELGMDEAMVNTWESAAAKLLKTGQKQVIEFEALTLEGSRSFEMAIAPELSTEGMIESILCISRDITERKQTEAALRQSEEKFRTAIDYTYNWEYWQAPDGNFVYISPSCERVTGYPTAAFIKNPDLLQEIIHPDDREIFAHHYCHDAASPEFIDYRIITQSGEIRWISHICQPLFNSNGQFLGIRASNRDITARRQAEEALRHINLVMQNAVEGISQLDQTGRYVGVNRAYAQTCGYEPDDLIGQVWTITVYPDDLAQLEAAYQTMLETGKVEVEARGMRKDGSLFYKQVTMIADYDDRGNLLGHHCFMKDISDRKAIENQLRHLNLELEERVQERTAALMQSETMFRQLSEHINEVFFVKSADLEQILYISPAYETVWGRTCESLYRQPQSWLDTIHPQDRDRILANLGKSTAGGSFSEEYRIIRPDGALRWIYERTSPIFNPTSQLIRHVGIAEDITERKQAEISLQASLQEKVLLLREIHHRVKNNLQIVSSLLELQAGKTSDPYACSVLQESQERIYAIALVHEHLYKSPNLSQVNFSDYAQSLVEQVFLTWGRPNLKLHLALEPMIINLETAFPCGLLLNELVSNALKHAFPDQQAGDIWVEFKQVGEGLILVVKDNGIGFPAHLDFRQTESLGLQLVTDLSRQLNGTLSLHNLEEHRGFRQGTCFQLEFHELIYSKRL</sequence>
<dbReference type="SUPFAM" id="SSF55874">
    <property type="entry name" value="ATPase domain of HSP90 chaperone/DNA topoisomerase II/histidine kinase"/>
    <property type="match status" value="1"/>
</dbReference>
<dbReference type="STRING" id="395961.Cyan7425_2234"/>
<dbReference type="CDD" id="cd00130">
    <property type="entry name" value="PAS"/>
    <property type="match status" value="9"/>
</dbReference>
<dbReference type="InterPro" id="IPR000014">
    <property type="entry name" value="PAS"/>
</dbReference>
<feature type="domain" description="PAC" evidence="16">
    <location>
        <begin position="1143"/>
        <end position="1195"/>
    </location>
</feature>
<evidence type="ECO:0000256" key="1">
    <source>
        <dbReference type="ARBA" id="ARBA00000085"/>
    </source>
</evidence>
<feature type="domain" description="Histidine kinase" evidence="14">
    <location>
        <begin position="1473"/>
        <end position="1671"/>
    </location>
</feature>
<evidence type="ECO:0000259" key="17">
    <source>
        <dbReference type="PROSITE" id="PS50839"/>
    </source>
</evidence>
<evidence type="ECO:0000256" key="11">
    <source>
        <dbReference type="ARBA" id="ARBA00022777"/>
    </source>
</evidence>
<proteinExistence type="predicted"/>
<dbReference type="KEGG" id="cyn:Cyan7425_2234"/>
<evidence type="ECO:0000256" key="3">
    <source>
        <dbReference type="ARBA" id="ARBA00012438"/>
    </source>
</evidence>
<dbReference type="Gene3D" id="2.10.70.100">
    <property type="match status" value="2"/>
</dbReference>
<dbReference type="Pfam" id="PF03924">
    <property type="entry name" value="CHASE"/>
    <property type="match status" value="1"/>
</dbReference>
<evidence type="ECO:0000259" key="15">
    <source>
        <dbReference type="PROSITE" id="PS50112"/>
    </source>
</evidence>
<dbReference type="InterPro" id="IPR042240">
    <property type="entry name" value="CHASE_sf"/>
</dbReference>
<name>B8HVE3_CYAP4</name>
<dbReference type="InterPro" id="IPR003594">
    <property type="entry name" value="HATPase_dom"/>
</dbReference>
<keyword evidence="8" id="KW-0812">Transmembrane</keyword>
<accession>B8HVE3</accession>
<dbReference type="InterPro" id="IPR013656">
    <property type="entry name" value="PAS_4"/>
</dbReference>
<dbReference type="Gene3D" id="3.30.450.350">
    <property type="entry name" value="CHASE domain"/>
    <property type="match status" value="1"/>
</dbReference>
<dbReference type="SMART" id="SM00387">
    <property type="entry name" value="HATPase_c"/>
    <property type="match status" value="1"/>
</dbReference>
<evidence type="ECO:0000259" key="16">
    <source>
        <dbReference type="PROSITE" id="PS50113"/>
    </source>
</evidence>
<dbReference type="NCBIfam" id="TIGR00229">
    <property type="entry name" value="sensory_box"/>
    <property type="match status" value="9"/>
</dbReference>
<keyword evidence="11 18" id="KW-0418">Kinase</keyword>
<evidence type="ECO:0000259" key="14">
    <source>
        <dbReference type="PROSITE" id="PS50109"/>
    </source>
</evidence>
<dbReference type="Gene3D" id="3.30.450.20">
    <property type="entry name" value="PAS domain"/>
    <property type="match status" value="9"/>
</dbReference>
<dbReference type="SMART" id="SM00091">
    <property type="entry name" value="PAS"/>
    <property type="match status" value="9"/>
</dbReference>
<feature type="domain" description="PAC" evidence="16">
    <location>
        <begin position="631"/>
        <end position="683"/>
    </location>
</feature>
<dbReference type="GO" id="GO:0006355">
    <property type="term" value="P:regulation of DNA-templated transcription"/>
    <property type="evidence" value="ECO:0007669"/>
    <property type="project" value="InterPro"/>
</dbReference>
<keyword evidence="4" id="KW-1003">Cell membrane</keyword>
<dbReference type="InterPro" id="IPR013767">
    <property type="entry name" value="PAS_fold"/>
</dbReference>
<dbReference type="GO" id="GO:0007165">
    <property type="term" value="P:signal transduction"/>
    <property type="evidence" value="ECO:0007669"/>
    <property type="project" value="UniProtKB-ARBA"/>
</dbReference>
<protein>
    <recommendedName>
        <fullName evidence="3">histidine kinase</fullName>
        <ecNumber evidence="3">2.7.13.3</ecNumber>
    </recommendedName>
</protein>
<dbReference type="GO" id="GO:0000166">
    <property type="term" value="F:nucleotide binding"/>
    <property type="evidence" value="ECO:0007669"/>
    <property type="project" value="UniProtKB-KW"/>
</dbReference>
<feature type="domain" description="PAC" evidence="16">
    <location>
        <begin position="1018"/>
        <end position="1069"/>
    </location>
</feature>
<keyword evidence="9" id="KW-0677">Repeat</keyword>
<dbReference type="Pfam" id="PF08448">
    <property type="entry name" value="PAS_4"/>
    <property type="match status" value="1"/>
</dbReference>
<feature type="domain" description="PAC" evidence="16">
    <location>
        <begin position="1264"/>
        <end position="1316"/>
    </location>
</feature>
<dbReference type="InterPro" id="IPR013655">
    <property type="entry name" value="PAS_fold_3"/>
</dbReference>
<dbReference type="PROSITE" id="PS50109">
    <property type="entry name" value="HIS_KIN"/>
    <property type="match status" value="1"/>
</dbReference>
<dbReference type="GO" id="GO:0005886">
    <property type="term" value="C:plasma membrane"/>
    <property type="evidence" value="ECO:0007669"/>
    <property type="project" value="UniProtKB-SubCell"/>
</dbReference>
<keyword evidence="5" id="KW-0997">Cell inner membrane</keyword>
<dbReference type="SMART" id="SM00086">
    <property type="entry name" value="PAC"/>
    <property type="match status" value="8"/>
</dbReference>
<dbReference type="EMBL" id="CP001344">
    <property type="protein sequence ID" value="ACL44595.1"/>
    <property type="molecule type" value="Genomic_DNA"/>
</dbReference>
<feature type="domain" description="PAS" evidence="15">
    <location>
        <begin position="558"/>
        <end position="628"/>
    </location>
</feature>
<evidence type="ECO:0000313" key="18">
    <source>
        <dbReference type="EMBL" id="ACL44595.1"/>
    </source>
</evidence>
<dbReference type="Gene3D" id="3.30.565.10">
    <property type="entry name" value="Histidine kinase-like ATPase, C-terminal domain"/>
    <property type="match status" value="1"/>
</dbReference>